<dbReference type="AlphaFoldDB" id="A0A834L821"/>
<sequence length="467" mass="52022">MASKASQTMSLKILVEKEKNRIVFVEANKDFVDVLFSFLTIPIGTIFRLTREHSLEGEIGCLNNLYESLEKLDEDFLSSEQKGIILHPRCATDIYCRNLKVNLAECNKSKYYACSDAVKRCSIVSYYQNDSCRCGKALHYEVNLLNPVSQGGIGFIKPAAQFMITDDFQVLPMSTMASLSLLGNFGALDGIKTEERMLNVGKDEVLKLLKCSLASRTPFSDSILEPPFSKTKPVINYGQYGPRMMNLSQRDVDSGNKDEKINLKLIITRSNNRVLYAEVDENFVYLLCSFLSIPIGYIIKEFPYFSFKGNLGNLRKSAQDLDVNKFFKSEEMKAILLDPKLAPGTSYDKKLIGIEEAVNLSFSTLFTLFEITVSGLSSKSPPGEVKIGGRLVKGPSMFMVTDSLSIAPLSPISGISLINRLNLPLSDIQELEVNMGEEETLRLLVASLVSRSALTDAFVLKETKQET</sequence>
<evidence type="ECO:0000313" key="1">
    <source>
        <dbReference type="EMBL" id="KAF7127040.1"/>
    </source>
</evidence>
<dbReference type="EMBL" id="WJXA01000011">
    <property type="protein sequence ID" value="KAF7127040.1"/>
    <property type="molecule type" value="Genomic_DNA"/>
</dbReference>
<dbReference type="OrthoDB" id="1277335at2759"/>
<name>A0A834L821_RHOSS</name>
<organism evidence="1 2">
    <name type="scientific">Rhododendron simsii</name>
    <name type="common">Sims's rhododendron</name>
    <dbReference type="NCBI Taxonomy" id="118357"/>
    <lineage>
        <taxon>Eukaryota</taxon>
        <taxon>Viridiplantae</taxon>
        <taxon>Streptophyta</taxon>
        <taxon>Embryophyta</taxon>
        <taxon>Tracheophyta</taxon>
        <taxon>Spermatophyta</taxon>
        <taxon>Magnoliopsida</taxon>
        <taxon>eudicotyledons</taxon>
        <taxon>Gunneridae</taxon>
        <taxon>Pentapetalae</taxon>
        <taxon>asterids</taxon>
        <taxon>Ericales</taxon>
        <taxon>Ericaceae</taxon>
        <taxon>Ericoideae</taxon>
        <taxon>Rhodoreae</taxon>
        <taxon>Rhododendron</taxon>
    </lineage>
</organism>
<dbReference type="PANTHER" id="PTHR33103:SF27">
    <property type="entry name" value="OS04G0594700 PROTEIN"/>
    <property type="match status" value="1"/>
</dbReference>
<proteinExistence type="predicted"/>
<dbReference type="Proteomes" id="UP000626092">
    <property type="component" value="Unassembled WGS sequence"/>
</dbReference>
<dbReference type="InterPro" id="IPR007750">
    <property type="entry name" value="DUF674"/>
</dbReference>
<keyword evidence="2" id="KW-1185">Reference proteome</keyword>
<gene>
    <name evidence="1" type="ORF">RHSIM_Rhsim11G0123400</name>
</gene>
<reference evidence="1" key="1">
    <citation type="submission" date="2019-11" db="EMBL/GenBank/DDBJ databases">
        <authorList>
            <person name="Liu Y."/>
            <person name="Hou J."/>
            <person name="Li T.-Q."/>
            <person name="Guan C.-H."/>
            <person name="Wu X."/>
            <person name="Wu H.-Z."/>
            <person name="Ling F."/>
            <person name="Zhang R."/>
            <person name="Shi X.-G."/>
            <person name="Ren J.-P."/>
            <person name="Chen E.-F."/>
            <person name="Sun J.-M."/>
        </authorList>
    </citation>
    <scope>NUCLEOTIDE SEQUENCE</scope>
    <source>
        <strain evidence="1">Adult_tree_wgs_1</strain>
        <tissue evidence="1">Leaves</tissue>
    </source>
</reference>
<accession>A0A834L821</accession>
<comment type="caution">
    <text evidence="1">The sequence shown here is derived from an EMBL/GenBank/DDBJ whole genome shotgun (WGS) entry which is preliminary data.</text>
</comment>
<protein>
    <recommendedName>
        <fullName evidence="3">DUF674 family protein</fullName>
    </recommendedName>
</protein>
<dbReference type="PANTHER" id="PTHR33103">
    <property type="entry name" value="OS01G0153900 PROTEIN"/>
    <property type="match status" value="1"/>
</dbReference>
<evidence type="ECO:0000313" key="2">
    <source>
        <dbReference type="Proteomes" id="UP000626092"/>
    </source>
</evidence>
<evidence type="ECO:0008006" key="3">
    <source>
        <dbReference type="Google" id="ProtNLM"/>
    </source>
</evidence>
<dbReference type="Pfam" id="PF05056">
    <property type="entry name" value="DUF674"/>
    <property type="match status" value="1"/>
</dbReference>